<reference evidence="2" key="1">
    <citation type="submission" date="2023-07" db="EMBL/GenBank/DDBJ databases">
        <title>draft genome sequence of fig (Ficus carica).</title>
        <authorList>
            <person name="Takahashi T."/>
            <person name="Nishimura K."/>
        </authorList>
    </citation>
    <scope>NUCLEOTIDE SEQUENCE</scope>
</reference>
<feature type="compositionally biased region" description="Acidic residues" evidence="1">
    <location>
        <begin position="9"/>
        <end position="19"/>
    </location>
</feature>
<evidence type="ECO:0000313" key="2">
    <source>
        <dbReference type="EMBL" id="GMN55549.1"/>
    </source>
</evidence>
<organism evidence="2 3">
    <name type="scientific">Ficus carica</name>
    <name type="common">Common fig</name>
    <dbReference type="NCBI Taxonomy" id="3494"/>
    <lineage>
        <taxon>Eukaryota</taxon>
        <taxon>Viridiplantae</taxon>
        <taxon>Streptophyta</taxon>
        <taxon>Embryophyta</taxon>
        <taxon>Tracheophyta</taxon>
        <taxon>Spermatophyta</taxon>
        <taxon>Magnoliopsida</taxon>
        <taxon>eudicotyledons</taxon>
        <taxon>Gunneridae</taxon>
        <taxon>Pentapetalae</taxon>
        <taxon>rosids</taxon>
        <taxon>fabids</taxon>
        <taxon>Rosales</taxon>
        <taxon>Moraceae</taxon>
        <taxon>Ficeae</taxon>
        <taxon>Ficus</taxon>
    </lineage>
</organism>
<sequence>MVCSKVDDGGEENELEAAEEGVSNEGAEEREERSDADPCVDVLSGGWSRLVQFVCEMMKMAAFHPPLGDVFWGGVGRAVGELESSTGTFSRIWGPSSGEPLLL</sequence>
<dbReference type="Proteomes" id="UP001187192">
    <property type="component" value="Unassembled WGS sequence"/>
</dbReference>
<gene>
    <name evidence="2" type="ORF">TIFTF001_024662</name>
</gene>
<protein>
    <submittedName>
        <fullName evidence="2">Uncharacterized protein</fullName>
    </submittedName>
</protein>
<evidence type="ECO:0000256" key="1">
    <source>
        <dbReference type="SAM" id="MobiDB-lite"/>
    </source>
</evidence>
<feature type="region of interest" description="Disordered" evidence="1">
    <location>
        <begin position="1"/>
        <end position="38"/>
    </location>
</feature>
<proteinExistence type="predicted"/>
<accession>A0AA88AMG1</accession>
<evidence type="ECO:0000313" key="3">
    <source>
        <dbReference type="Proteomes" id="UP001187192"/>
    </source>
</evidence>
<name>A0AA88AMG1_FICCA</name>
<keyword evidence="3" id="KW-1185">Reference proteome</keyword>
<comment type="caution">
    <text evidence="2">The sequence shown here is derived from an EMBL/GenBank/DDBJ whole genome shotgun (WGS) entry which is preliminary data.</text>
</comment>
<dbReference type="AlphaFoldDB" id="A0AA88AMG1"/>
<dbReference type="EMBL" id="BTGU01000058">
    <property type="protein sequence ID" value="GMN55549.1"/>
    <property type="molecule type" value="Genomic_DNA"/>
</dbReference>